<sequence length="317" mass="37687">MNTSDFYTYLNAQQTAQQYLYSCYKGMEDAESKSYQNCNTFMYYLDHGLRFYENGKKADQVVQPVLYFYGMVHLLKASLLTERPDYPESTSLLAHGVTTRKRKKKQYTFMDDEVKIQQQGLFPYFSEHLFSMKKFSFEKINMEMLFSTLPEMNDFFSLQNKNKMIEIGVSESLLLQFPIQLLDNYHLTDKAFIRRLEGFLPSIKEIKIDNSNISIHLGKSFSSSHGPFYVHMHDKKIYFPSDRNHFLPISEIITHYLILFNLSMLCRYEAEWWGDLLLSRPDIDYPFIHHFLKITSEKIPYMIGKKLMDKYKNQKLF</sequence>
<protein>
    <submittedName>
        <fullName evidence="1">YaaC family protein</fullName>
    </submittedName>
</protein>
<organism evidence="1 2">
    <name type="scientific">Oceanobacillus longus</name>
    <dbReference type="NCBI Taxonomy" id="930120"/>
    <lineage>
        <taxon>Bacteria</taxon>
        <taxon>Bacillati</taxon>
        <taxon>Bacillota</taxon>
        <taxon>Bacilli</taxon>
        <taxon>Bacillales</taxon>
        <taxon>Bacillaceae</taxon>
        <taxon>Oceanobacillus</taxon>
    </lineage>
</organism>
<dbReference type="Proteomes" id="UP001595772">
    <property type="component" value="Unassembled WGS sequence"/>
</dbReference>
<dbReference type="RefSeq" id="WP_379496672.1">
    <property type="nucleotide sequence ID" value="NZ_JBHSAO010000007.1"/>
</dbReference>
<keyword evidence="2" id="KW-1185">Reference proteome</keyword>
<reference evidence="2" key="1">
    <citation type="journal article" date="2019" name="Int. J. Syst. Evol. Microbiol.">
        <title>The Global Catalogue of Microorganisms (GCM) 10K type strain sequencing project: providing services to taxonomists for standard genome sequencing and annotation.</title>
        <authorList>
            <consortium name="The Broad Institute Genomics Platform"/>
            <consortium name="The Broad Institute Genome Sequencing Center for Infectious Disease"/>
            <person name="Wu L."/>
            <person name="Ma J."/>
        </authorList>
    </citation>
    <scope>NUCLEOTIDE SEQUENCE [LARGE SCALE GENOMIC DNA]</scope>
    <source>
        <strain evidence="2">IBRC-M 10703</strain>
    </source>
</reference>
<gene>
    <name evidence="1" type="ORF">ACFOUV_10240</name>
</gene>
<dbReference type="EMBL" id="JBHSAO010000007">
    <property type="protein sequence ID" value="MFC4024170.1"/>
    <property type="molecule type" value="Genomic_DNA"/>
</dbReference>
<comment type="caution">
    <text evidence="1">The sequence shown here is derived from an EMBL/GenBank/DDBJ whole genome shotgun (WGS) entry which is preliminary data.</text>
</comment>
<dbReference type="Pfam" id="PF14175">
    <property type="entry name" value="YaaC"/>
    <property type="match status" value="1"/>
</dbReference>
<proteinExistence type="predicted"/>
<evidence type="ECO:0000313" key="1">
    <source>
        <dbReference type="EMBL" id="MFC4024170.1"/>
    </source>
</evidence>
<name>A0ABV8GW86_9BACI</name>
<dbReference type="InterPro" id="IPR026988">
    <property type="entry name" value="YaaC-like"/>
</dbReference>
<evidence type="ECO:0000313" key="2">
    <source>
        <dbReference type="Proteomes" id="UP001595772"/>
    </source>
</evidence>
<accession>A0ABV8GW86</accession>